<dbReference type="Proteomes" id="UP001234989">
    <property type="component" value="Chromosome 4"/>
</dbReference>
<keyword evidence="2" id="KW-1185">Reference proteome</keyword>
<name>A0AAF0QR96_SOLVR</name>
<evidence type="ECO:0000313" key="2">
    <source>
        <dbReference type="Proteomes" id="UP001234989"/>
    </source>
</evidence>
<sequence length="85" mass="9463">GNLGTQGCDLVVNEVVKKRLWEVTGISWTMPGWIFDVLHSWEEAGSHGIDRSNGELSQLVFGGQFGKKEILDALRLWATLCMRSS</sequence>
<dbReference type="EMBL" id="CP133615">
    <property type="protein sequence ID" value="WMV25770.1"/>
    <property type="molecule type" value="Genomic_DNA"/>
</dbReference>
<organism evidence="1 2">
    <name type="scientific">Solanum verrucosum</name>
    <dbReference type="NCBI Taxonomy" id="315347"/>
    <lineage>
        <taxon>Eukaryota</taxon>
        <taxon>Viridiplantae</taxon>
        <taxon>Streptophyta</taxon>
        <taxon>Embryophyta</taxon>
        <taxon>Tracheophyta</taxon>
        <taxon>Spermatophyta</taxon>
        <taxon>Magnoliopsida</taxon>
        <taxon>eudicotyledons</taxon>
        <taxon>Gunneridae</taxon>
        <taxon>Pentapetalae</taxon>
        <taxon>asterids</taxon>
        <taxon>lamiids</taxon>
        <taxon>Solanales</taxon>
        <taxon>Solanaceae</taxon>
        <taxon>Solanoideae</taxon>
        <taxon>Solaneae</taxon>
        <taxon>Solanum</taxon>
    </lineage>
</organism>
<accession>A0AAF0QR96</accession>
<reference evidence="1" key="1">
    <citation type="submission" date="2023-08" db="EMBL/GenBank/DDBJ databases">
        <title>A de novo genome assembly of Solanum verrucosum Schlechtendal, a Mexican diploid species geographically isolated from the other diploid A-genome species in potato relatives.</title>
        <authorList>
            <person name="Hosaka K."/>
        </authorList>
    </citation>
    <scope>NUCLEOTIDE SEQUENCE</scope>
    <source>
        <tissue evidence="1">Young leaves</tissue>
    </source>
</reference>
<gene>
    <name evidence="1" type="ORF">MTR67_019155</name>
</gene>
<feature type="non-terminal residue" evidence="1">
    <location>
        <position position="1"/>
    </location>
</feature>
<evidence type="ECO:0000313" key="1">
    <source>
        <dbReference type="EMBL" id="WMV25770.1"/>
    </source>
</evidence>
<protein>
    <submittedName>
        <fullName evidence="1">Uncharacterized protein</fullName>
    </submittedName>
</protein>
<dbReference type="AlphaFoldDB" id="A0AAF0QR96"/>
<proteinExistence type="predicted"/>